<proteinExistence type="inferred from homology"/>
<dbReference type="Gene3D" id="3.40.50.1820">
    <property type="entry name" value="alpha/beta hydrolase"/>
    <property type="match status" value="1"/>
</dbReference>
<evidence type="ECO:0000313" key="9">
    <source>
        <dbReference type="Proteomes" id="UP000474802"/>
    </source>
</evidence>
<dbReference type="EMBL" id="JAALFG010000003">
    <property type="protein sequence ID" value="NGP18651.1"/>
    <property type="molecule type" value="Genomic_DNA"/>
</dbReference>
<dbReference type="Proteomes" id="UP000474802">
    <property type="component" value="Unassembled WGS sequence"/>
</dbReference>
<name>A0A6M1T1B8_9HYPH</name>
<dbReference type="GO" id="GO:0006508">
    <property type="term" value="P:proteolysis"/>
    <property type="evidence" value="ECO:0007669"/>
    <property type="project" value="UniProtKB-KW"/>
</dbReference>
<dbReference type="PROSITE" id="PS00708">
    <property type="entry name" value="PRO_ENDOPEP_SER"/>
    <property type="match status" value="1"/>
</dbReference>
<dbReference type="InterPro" id="IPR001375">
    <property type="entry name" value="Peptidase_S9_cat"/>
</dbReference>
<comment type="caution">
    <text evidence="8">The sequence shown here is derived from an EMBL/GenBank/DDBJ whole genome shotgun (WGS) entry which is preliminary data.</text>
</comment>
<evidence type="ECO:0000256" key="3">
    <source>
        <dbReference type="ARBA" id="ARBA00022801"/>
    </source>
</evidence>
<evidence type="ECO:0000256" key="2">
    <source>
        <dbReference type="ARBA" id="ARBA00022670"/>
    </source>
</evidence>
<keyword evidence="4" id="KW-0720">Serine protease</keyword>
<gene>
    <name evidence="8" type="ORF">G5575_14215</name>
</gene>
<feature type="region of interest" description="Disordered" evidence="5">
    <location>
        <begin position="1"/>
        <end position="20"/>
    </location>
</feature>
<feature type="domain" description="Peptidase S9 prolyl oligopeptidase catalytic" evidence="6">
    <location>
        <begin position="474"/>
        <end position="689"/>
    </location>
</feature>
<dbReference type="InterPro" id="IPR002470">
    <property type="entry name" value="Peptidase_S9A"/>
</dbReference>
<evidence type="ECO:0000256" key="1">
    <source>
        <dbReference type="ARBA" id="ARBA00005228"/>
    </source>
</evidence>
<keyword evidence="3" id="KW-0378">Hydrolase</keyword>
<protein>
    <submittedName>
        <fullName evidence="8">S9 family peptidase</fullName>
    </submittedName>
</protein>
<dbReference type="InterPro" id="IPR029058">
    <property type="entry name" value="AB_hydrolase_fold"/>
</dbReference>
<evidence type="ECO:0000256" key="5">
    <source>
        <dbReference type="SAM" id="MobiDB-lite"/>
    </source>
</evidence>
<keyword evidence="9" id="KW-1185">Reference proteome</keyword>
<reference evidence="8 9" key="2">
    <citation type="submission" date="2020-03" db="EMBL/GenBank/DDBJ databases">
        <title>Devosia chinhatensis sp. nov., isolated from a hexachlorocyclohexane (HCH) dump site in India.</title>
        <authorList>
            <person name="Kumar M."/>
            <person name="Lal R."/>
        </authorList>
    </citation>
    <scope>NUCLEOTIDE SEQUENCE [LARGE SCALE GENOMIC DNA]</scope>
    <source>
        <strain evidence="8 9">H239</strain>
    </source>
</reference>
<evidence type="ECO:0000256" key="4">
    <source>
        <dbReference type="ARBA" id="ARBA00022825"/>
    </source>
</evidence>
<feature type="domain" description="Peptidase S9A N-terminal" evidence="7">
    <location>
        <begin position="7"/>
        <end position="414"/>
    </location>
</feature>
<reference evidence="8 9" key="1">
    <citation type="submission" date="2020-02" db="EMBL/GenBank/DDBJ databases">
        <authorList>
            <person name="Khan S.A."/>
            <person name="Jeon C.O."/>
            <person name="Chun B.H."/>
        </authorList>
    </citation>
    <scope>NUCLEOTIDE SEQUENCE [LARGE SCALE GENOMIC DNA]</scope>
    <source>
        <strain evidence="8 9">H239</strain>
    </source>
</reference>
<dbReference type="InterPro" id="IPR051543">
    <property type="entry name" value="Serine_Peptidase_S9A"/>
</dbReference>
<sequence length="693" mass="77226">MTQAKPPVAKRIDHAHTHHGRRVEDPYAWLRAPNWQEVMQKPETLDAEIRAYLEAENTFYEAEFGKPTAVLQDKIYREIRGRIKEDDSGVPSPDGPFAYNSRMLEGKQYPQVVRTPRDGGPEQVLLDCNVEAGEGYFGFAGASHDPSHQILAWAADRAGSEYYDIVLRDLATGADRDDVIAETAGSYVWSNDSRSIYYTEYDDNHRPYRIRRHDLGTAKDADPIIYEEKDPGFFVGVGKTLSDRFIVIDAHDHQTSEVWLIDAATGGEPRLVAPRVADREYDVDERNGVLYIRTNADGAEDYKIVTVSADNAGAENWTDLVPHRESVLILDIALLKNHLLRLEREDGLPRIVARDLRTGKEETVRFEEEAYSLGMSTGYEFDTSVFRLSYSSPTTPNQIWDVDLETGERTLLKTQEVPSGHDPEHYETRRLFATAADGEQVPVTLLYRKGLELDGSHPALLYGYGAYGMSMPASFSVSVLSLVDRGFVYAIAHIRGGMEKGYRWYRQGRRGHKTNTFTDFIAAAEMLIAEGYTAKGKIIAQGGSAGGMLMGAIANLRPDLWGGIIAQVPFVDVLNTMLDDTLPLTPPEWPEWGNPITSADDYQRIAAYAPYEAVSEQDYPPIFALAGLTDPRVTYWEPAKWVAKLRATKTGDAPLYLKTNMGAGHGGASGRFDRLKETAECYAFAIKSAGLDA</sequence>
<evidence type="ECO:0000259" key="7">
    <source>
        <dbReference type="Pfam" id="PF02897"/>
    </source>
</evidence>
<dbReference type="Gene3D" id="2.130.10.120">
    <property type="entry name" value="Prolyl oligopeptidase, N-terminal domain"/>
    <property type="match status" value="1"/>
</dbReference>
<dbReference type="SUPFAM" id="SSF50993">
    <property type="entry name" value="Peptidase/esterase 'gauge' domain"/>
    <property type="match status" value="1"/>
</dbReference>
<dbReference type="Pfam" id="PF02897">
    <property type="entry name" value="Peptidase_S9_N"/>
    <property type="match status" value="1"/>
</dbReference>
<evidence type="ECO:0000259" key="6">
    <source>
        <dbReference type="Pfam" id="PF00326"/>
    </source>
</evidence>
<dbReference type="Pfam" id="PF00326">
    <property type="entry name" value="Peptidase_S9"/>
    <property type="match status" value="1"/>
</dbReference>
<dbReference type="PANTHER" id="PTHR11757:SF19">
    <property type="entry name" value="PROLYL ENDOPEPTIDASE-LIKE"/>
    <property type="match status" value="1"/>
</dbReference>
<organism evidence="8 9">
    <name type="scientific">Devosia aurantiaca</name>
    <dbReference type="NCBI Taxonomy" id="2714858"/>
    <lineage>
        <taxon>Bacteria</taxon>
        <taxon>Pseudomonadati</taxon>
        <taxon>Pseudomonadota</taxon>
        <taxon>Alphaproteobacteria</taxon>
        <taxon>Hyphomicrobiales</taxon>
        <taxon>Devosiaceae</taxon>
        <taxon>Devosia</taxon>
    </lineage>
</organism>
<evidence type="ECO:0000313" key="8">
    <source>
        <dbReference type="EMBL" id="NGP18651.1"/>
    </source>
</evidence>
<keyword evidence="2" id="KW-0645">Protease</keyword>
<dbReference type="InterPro" id="IPR002471">
    <property type="entry name" value="Pept_S9_AS"/>
</dbReference>
<dbReference type="SUPFAM" id="SSF53474">
    <property type="entry name" value="alpha/beta-Hydrolases"/>
    <property type="match status" value="1"/>
</dbReference>
<dbReference type="AlphaFoldDB" id="A0A6M1T1B8"/>
<dbReference type="GO" id="GO:0004252">
    <property type="term" value="F:serine-type endopeptidase activity"/>
    <property type="evidence" value="ECO:0007669"/>
    <property type="project" value="InterPro"/>
</dbReference>
<accession>A0A6M1T1B8</accession>
<dbReference type="InterPro" id="IPR023302">
    <property type="entry name" value="Pept_S9A_N"/>
</dbReference>
<dbReference type="PRINTS" id="PR00862">
    <property type="entry name" value="PROLIGOPTASE"/>
</dbReference>
<dbReference type="PANTHER" id="PTHR11757">
    <property type="entry name" value="PROTEASE FAMILY S9A OLIGOPEPTIDASE"/>
    <property type="match status" value="1"/>
</dbReference>
<dbReference type="RefSeq" id="WP_164534905.1">
    <property type="nucleotide sequence ID" value="NZ_JAALFG010000003.1"/>
</dbReference>
<comment type="similarity">
    <text evidence="1">Belongs to the peptidase S9A family.</text>
</comment>